<dbReference type="RefSeq" id="WP_011413635.1">
    <property type="nucleotide sequence ID" value="NC_007722.1"/>
</dbReference>
<evidence type="ECO:0000256" key="1">
    <source>
        <dbReference type="SAM" id="Phobius"/>
    </source>
</evidence>
<sequence>MRPLYLAGGILSVAFGAIGAVLPIMPTVPFLLLAVFCFARSNPEWERKILEHPQWGPQIADWRDHRIIRRPAKLAAVAAMSAGVLFTWATLGAPWVYVSLSVLIIAGGWIVTRNE</sequence>
<reference evidence="3" key="1">
    <citation type="journal article" date="2009" name="J. Bacteriol.">
        <title>Complete genome sequence of Erythrobacter litoralis HTCC2594.</title>
        <authorList>
            <person name="Oh H.M."/>
            <person name="Giovannoni S.J."/>
            <person name="Ferriera S."/>
            <person name="Johnson J."/>
            <person name="Cho J.C."/>
        </authorList>
    </citation>
    <scope>NUCLEOTIDE SEQUENCE [LARGE SCALE GENOMIC DNA]</scope>
    <source>
        <strain evidence="3">HTCC2594</strain>
    </source>
</reference>
<dbReference type="AlphaFoldDB" id="Q2NC32"/>
<dbReference type="InterPro" id="IPR007401">
    <property type="entry name" value="DUF454"/>
</dbReference>
<feature type="transmembrane region" description="Helical" evidence="1">
    <location>
        <begin position="6"/>
        <end position="39"/>
    </location>
</feature>
<name>Q2NC32_ERYLH</name>
<dbReference type="STRING" id="314225.ELI_03335"/>
<keyword evidence="3" id="KW-1185">Reference proteome</keyword>
<evidence type="ECO:0000313" key="2">
    <source>
        <dbReference type="EMBL" id="ABC62759.1"/>
    </source>
</evidence>
<dbReference type="Pfam" id="PF04304">
    <property type="entry name" value="DUF454"/>
    <property type="match status" value="1"/>
</dbReference>
<dbReference type="PANTHER" id="PTHR35813:SF1">
    <property type="entry name" value="INNER MEMBRANE PROTEIN YBAN"/>
    <property type="match status" value="1"/>
</dbReference>
<dbReference type="EMBL" id="CP000157">
    <property type="protein sequence ID" value="ABC62759.1"/>
    <property type="molecule type" value="Genomic_DNA"/>
</dbReference>
<evidence type="ECO:0008006" key="4">
    <source>
        <dbReference type="Google" id="ProtNLM"/>
    </source>
</evidence>
<dbReference type="Proteomes" id="UP000008808">
    <property type="component" value="Chromosome"/>
</dbReference>
<dbReference type="KEGG" id="eli:ELI_03335"/>
<feature type="transmembrane region" description="Helical" evidence="1">
    <location>
        <begin position="72"/>
        <end position="89"/>
    </location>
</feature>
<accession>Q2NC32</accession>
<dbReference type="PANTHER" id="PTHR35813">
    <property type="entry name" value="INNER MEMBRANE PROTEIN YBAN"/>
    <property type="match status" value="1"/>
</dbReference>
<gene>
    <name evidence="2" type="ordered locus">ELI_03335</name>
</gene>
<dbReference type="GO" id="GO:0005886">
    <property type="term" value="C:plasma membrane"/>
    <property type="evidence" value="ECO:0007669"/>
    <property type="project" value="TreeGrafter"/>
</dbReference>
<protein>
    <recommendedName>
        <fullName evidence="4">DUF454 domain-containing protein</fullName>
    </recommendedName>
</protein>
<dbReference type="eggNOG" id="COG2832">
    <property type="taxonomic scope" value="Bacteria"/>
</dbReference>
<dbReference type="OrthoDB" id="9816293at2"/>
<keyword evidence="1" id="KW-1133">Transmembrane helix</keyword>
<feature type="transmembrane region" description="Helical" evidence="1">
    <location>
        <begin position="95"/>
        <end position="112"/>
    </location>
</feature>
<keyword evidence="1" id="KW-0812">Transmembrane</keyword>
<organism evidence="2 3">
    <name type="scientific">Erythrobacter litoralis (strain HTCC2594)</name>
    <dbReference type="NCBI Taxonomy" id="314225"/>
    <lineage>
        <taxon>Bacteria</taxon>
        <taxon>Pseudomonadati</taxon>
        <taxon>Pseudomonadota</taxon>
        <taxon>Alphaproteobacteria</taxon>
        <taxon>Sphingomonadales</taxon>
        <taxon>Erythrobacteraceae</taxon>
        <taxon>Erythrobacter/Porphyrobacter group</taxon>
        <taxon>Erythrobacter</taxon>
    </lineage>
</organism>
<dbReference type="HOGENOM" id="CLU_113299_0_1_5"/>
<evidence type="ECO:0000313" key="3">
    <source>
        <dbReference type="Proteomes" id="UP000008808"/>
    </source>
</evidence>
<proteinExistence type="predicted"/>
<keyword evidence="1" id="KW-0472">Membrane</keyword>
<dbReference type="PIRSF" id="PIRSF016789">
    <property type="entry name" value="DUF454"/>
    <property type="match status" value="1"/>
</dbReference>